<feature type="transmembrane region" description="Helical" evidence="1">
    <location>
        <begin position="172"/>
        <end position="201"/>
    </location>
</feature>
<feature type="transmembrane region" description="Helical" evidence="1">
    <location>
        <begin position="369"/>
        <end position="388"/>
    </location>
</feature>
<dbReference type="PROSITE" id="PS50283">
    <property type="entry name" value="NA_SOLUT_SYMP_3"/>
    <property type="match status" value="1"/>
</dbReference>
<keyword evidence="3" id="KW-1185">Reference proteome</keyword>
<evidence type="ECO:0000313" key="3">
    <source>
        <dbReference type="Proteomes" id="UP000236151"/>
    </source>
</evidence>
<evidence type="ECO:0008006" key="4">
    <source>
        <dbReference type="Google" id="ProtNLM"/>
    </source>
</evidence>
<gene>
    <name evidence="2" type="ORF">CDQ84_01580</name>
</gene>
<feature type="transmembrane region" description="Helical" evidence="1">
    <location>
        <begin position="47"/>
        <end position="67"/>
    </location>
</feature>
<feature type="transmembrane region" description="Helical" evidence="1">
    <location>
        <begin position="79"/>
        <end position="100"/>
    </location>
</feature>
<dbReference type="GO" id="GO:0022857">
    <property type="term" value="F:transmembrane transporter activity"/>
    <property type="evidence" value="ECO:0007669"/>
    <property type="project" value="InterPro"/>
</dbReference>
<evidence type="ECO:0000256" key="1">
    <source>
        <dbReference type="SAM" id="Phobius"/>
    </source>
</evidence>
<dbReference type="KEGG" id="cthd:CDO33_04150"/>
<keyword evidence="1" id="KW-0812">Transmembrane</keyword>
<dbReference type="GO" id="GO:0016020">
    <property type="term" value="C:membrane"/>
    <property type="evidence" value="ECO:0007669"/>
    <property type="project" value="InterPro"/>
</dbReference>
<name>A0A2K2FRH4_9CLOT</name>
<reference evidence="2 3" key="1">
    <citation type="submission" date="2017-06" db="EMBL/GenBank/DDBJ databases">
        <title>Investigating the central metabolism of Clostridium thermosuccinogenes.</title>
        <authorList>
            <person name="Koendjbiharie J.G."/>
            <person name="van Kranenburg R."/>
        </authorList>
    </citation>
    <scope>NUCLEOTIDE SEQUENCE [LARGE SCALE GENOMIC DNA]</scope>
    <source>
        <strain evidence="2 3">DSM 5806</strain>
    </source>
</reference>
<dbReference type="Pfam" id="PF14897">
    <property type="entry name" value="EpsG"/>
    <property type="match status" value="1"/>
</dbReference>
<sequence>MCFESFRNNNHPFQLAEFKLILYKSYMMHVLKMLMKECHTLQKKGAYMIYVYYGALAITYVIAYLGANSKYNSPVLSRVSKLLIFAVLVIVSGFRSEYSIGDTSAYAHSYRLLASNPEIDIRSRDAGFGLLMLALLKISDNPQILIFTTAFITNLFIVLTLYKYAKPFELGIFLYFGTVLYYVSMNGIRQSMAGAICFWAVKFILKRDGLKYFLAILVASTFHQSALLLLPVYFLAGKKAWSKTFWAIVGISTGLVVVFRPFIEFFVKLVEKTSYAGYGQDILNNSASTNILRIFVALIPIVMAFIVRDRLQKEWPESSIFIFMSLFNLIFYMFSTQYLYFYRLCIYFDLFNLVLIPRLLAFYPRKKSVVIYAGIIVFYLAFSGYQVVGWSDYYRNVLFN</sequence>
<feature type="transmembrane region" description="Helical" evidence="1">
    <location>
        <begin position="213"/>
        <end position="236"/>
    </location>
</feature>
<feature type="transmembrane region" description="Helical" evidence="1">
    <location>
        <begin position="144"/>
        <end position="165"/>
    </location>
</feature>
<dbReference type="AlphaFoldDB" id="A0A2K2FRH4"/>
<keyword evidence="1" id="KW-1133">Transmembrane helix</keyword>
<feature type="transmembrane region" description="Helical" evidence="1">
    <location>
        <begin position="245"/>
        <end position="267"/>
    </location>
</feature>
<feature type="transmembrane region" description="Helical" evidence="1">
    <location>
        <begin position="319"/>
        <end position="335"/>
    </location>
</feature>
<proteinExistence type="predicted"/>
<accession>A0A2K2FRH4</accession>
<dbReference type="Proteomes" id="UP000236151">
    <property type="component" value="Unassembled WGS sequence"/>
</dbReference>
<keyword evidence="1" id="KW-0472">Membrane</keyword>
<organism evidence="2 3">
    <name type="scientific">Clostridium thermosuccinogenes</name>
    <dbReference type="NCBI Taxonomy" id="84032"/>
    <lineage>
        <taxon>Bacteria</taxon>
        <taxon>Bacillati</taxon>
        <taxon>Bacillota</taxon>
        <taxon>Clostridia</taxon>
        <taxon>Eubacteriales</taxon>
        <taxon>Clostridiaceae</taxon>
        <taxon>Clostridium</taxon>
    </lineage>
</organism>
<dbReference type="InterPro" id="IPR001734">
    <property type="entry name" value="Na/solute_symporter"/>
</dbReference>
<dbReference type="EMBL" id="NIOJ01000002">
    <property type="protein sequence ID" value="PNU01383.1"/>
    <property type="molecule type" value="Genomic_DNA"/>
</dbReference>
<feature type="transmembrane region" description="Helical" evidence="1">
    <location>
        <begin position="287"/>
        <end position="307"/>
    </location>
</feature>
<comment type="caution">
    <text evidence="2">The sequence shown here is derived from an EMBL/GenBank/DDBJ whole genome shotgun (WGS) entry which is preliminary data.</text>
</comment>
<protein>
    <recommendedName>
        <fullName evidence="4">EpsG family protein</fullName>
    </recommendedName>
</protein>
<dbReference type="InterPro" id="IPR049458">
    <property type="entry name" value="EpsG-like"/>
</dbReference>
<evidence type="ECO:0000313" key="2">
    <source>
        <dbReference type="EMBL" id="PNU01383.1"/>
    </source>
</evidence>